<dbReference type="SUPFAM" id="SSF46785">
    <property type="entry name" value="Winged helix' DNA-binding domain"/>
    <property type="match status" value="1"/>
</dbReference>
<evidence type="ECO:0000256" key="3">
    <source>
        <dbReference type="ARBA" id="ARBA00023125"/>
    </source>
</evidence>
<dbReference type="Gene3D" id="3.40.190.290">
    <property type="match status" value="1"/>
</dbReference>
<sequence length="296" mass="32090">MIDTHLLQTVAAVVREGSFERAAQRLHLTPSAVSQRVRLLEDRLGTALILRGLPCTATEAGAKLCRHADMVGLLEDELRRQLPATASASTAHSSLRIAVNADSLATWFLPALAEMAQAGTAWLDVTVADQDQTAEGLRRGHVLAAVTSQAAAVPGCRSRKLGALRYVATASPRFMARWFGRGVNAESLAVAPSLVFNQDDRLQERWVKRLLRRSLALPAHRLPSSDAFVRAALADMGWGMNPLPLVAPLLASGALVELLPDKPLDVPLYWQVVMLDVPLLDELSACVLRHARLELS</sequence>
<dbReference type="PANTHER" id="PTHR30579:SF2">
    <property type="entry name" value="HTH-TYPE TRANSCRIPTIONAL REGULATOR ARGP"/>
    <property type="match status" value="1"/>
</dbReference>
<evidence type="ECO:0000256" key="2">
    <source>
        <dbReference type="ARBA" id="ARBA00023015"/>
    </source>
</evidence>
<dbReference type="PANTHER" id="PTHR30579">
    <property type="entry name" value="TRANSCRIPTIONAL REGULATOR"/>
    <property type="match status" value="1"/>
</dbReference>
<keyword evidence="4" id="KW-0804">Transcription</keyword>
<dbReference type="SUPFAM" id="SSF53850">
    <property type="entry name" value="Periplasmic binding protein-like II"/>
    <property type="match status" value="1"/>
</dbReference>
<protein>
    <submittedName>
        <fullName evidence="6">LysR family transcriptional regulator ArgP</fullName>
    </submittedName>
</protein>
<dbReference type="Proteomes" id="UP000672097">
    <property type="component" value="Unassembled WGS sequence"/>
</dbReference>
<keyword evidence="7" id="KW-1185">Reference proteome</keyword>
<keyword evidence="2" id="KW-0805">Transcription regulation</keyword>
<reference evidence="6 7" key="1">
    <citation type="submission" date="2021-04" db="EMBL/GenBank/DDBJ databases">
        <title>The genome sequence of type strain Ideonella paludis KCTC 32238.</title>
        <authorList>
            <person name="Liu Y."/>
        </authorList>
    </citation>
    <scope>NUCLEOTIDE SEQUENCE [LARGE SCALE GENOMIC DNA]</scope>
    <source>
        <strain evidence="6 7">KCTC 32238</strain>
    </source>
</reference>
<dbReference type="InterPro" id="IPR036390">
    <property type="entry name" value="WH_DNA-bd_sf"/>
</dbReference>
<comment type="caution">
    <text evidence="6">The sequence shown here is derived from an EMBL/GenBank/DDBJ whole genome shotgun (WGS) entry which is preliminary data.</text>
</comment>
<evidence type="ECO:0000256" key="4">
    <source>
        <dbReference type="ARBA" id="ARBA00023163"/>
    </source>
</evidence>
<dbReference type="RefSeq" id="WP_210808150.1">
    <property type="nucleotide sequence ID" value="NZ_JAGQDG010000003.1"/>
</dbReference>
<dbReference type="NCBIfam" id="TIGR03298">
    <property type="entry name" value="argP"/>
    <property type="match status" value="1"/>
</dbReference>
<dbReference type="PROSITE" id="PS50931">
    <property type="entry name" value="HTH_LYSR"/>
    <property type="match status" value="1"/>
</dbReference>
<name>A0ABS5DVY6_9BURK</name>
<gene>
    <name evidence="6" type="ORF">KAK11_08200</name>
</gene>
<dbReference type="InterPro" id="IPR000847">
    <property type="entry name" value="LysR_HTH_N"/>
</dbReference>
<proteinExistence type="inferred from homology"/>
<dbReference type="Pfam" id="PF03466">
    <property type="entry name" value="LysR_substrate"/>
    <property type="match status" value="1"/>
</dbReference>
<dbReference type="PRINTS" id="PR00039">
    <property type="entry name" value="HTHLYSR"/>
</dbReference>
<dbReference type="NCBIfam" id="NF002964">
    <property type="entry name" value="PRK03635.1"/>
    <property type="match status" value="1"/>
</dbReference>
<dbReference type="EMBL" id="JAGQDG010000003">
    <property type="protein sequence ID" value="MBQ0935305.1"/>
    <property type="molecule type" value="Genomic_DNA"/>
</dbReference>
<evidence type="ECO:0000313" key="7">
    <source>
        <dbReference type="Proteomes" id="UP000672097"/>
    </source>
</evidence>
<dbReference type="InterPro" id="IPR050176">
    <property type="entry name" value="LTTR"/>
</dbReference>
<dbReference type="InterPro" id="IPR017685">
    <property type="entry name" value="ArgP"/>
</dbReference>
<dbReference type="InterPro" id="IPR036388">
    <property type="entry name" value="WH-like_DNA-bd_sf"/>
</dbReference>
<evidence type="ECO:0000259" key="5">
    <source>
        <dbReference type="PROSITE" id="PS50931"/>
    </source>
</evidence>
<dbReference type="InterPro" id="IPR005119">
    <property type="entry name" value="LysR_subst-bd"/>
</dbReference>
<dbReference type="Pfam" id="PF00126">
    <property type="entry name" value="HTH_1"/>
    <property type="match status" value="1"/>
</dbReference>
<feature type="domain" description="HTH lysR-type" evidence="5">
    <location>
        <begin position="2"/>
        <end position="58"/>
    </location>
</feature>
<accession>A0ABS5DVY6</accession>
<comment type="similarity">
    <text evidence="1">Belongs to the LysR transcriptional regulatory family.</text>
</comment>
<evidence type="ECO:0000256" key="1">
    <source>
        <dbReference type="ARBA" id="ARBA00009437"/>
    </source>
</evidence>
<dbReference type="NCBIfam" id="NF009888">
    <property type="entry name" value="PRK13348.1"/>
    <property type="match status" value="1"/>
</dbReference>
<organism evidence="6 7">
    <name type="scientific">Ideonella paludis</name>
    <dbReference type="NCBI Taxonomy" id="1233411"/>
    <lineage>
        <taxon>Bacteria</taxon>
        <taxon>Pseudomonadati</taxon>
        <taxon>Pseudomonadota</taxon>
        <taxon>Betaproteobacteria</taxon>
        <taxon>Burkholderiales</taxon>
        <taxon>Sphaerotilaceae</taxon>
        <taxon>Ideonella</taxon>
    </lineage>
</organism>
<dbReference type="Gene3D" id="1.10.10.10">
    <property type="entry name" value="Winged helix-like DNA-binding domain superfamily/Winged helix DNA-binding domain"/>
    <property type="match status" value="1"/>
</dbReference>
<evidence type="ECO:0000313" key="6">
    <source>
        <dbReference type="EMBL" id="MBQ0935305.1"/>
    </source>
</evidence>
<keyword evidence="3" id="KW-0238">DNA-binding</keyword>